<proteinExistence type="predicted"/>
<sequence length="98" mass="11145">MNRRSIIASLFAMVLAPLGFRLPQPVSLSTHWTSPDMKLEPDGFTIDYIEGSITPIRRYQRIHLDNLAVLQHASTNDDEFSALWEAWSKEQARMNGGD</sequence>
<protein>
    <submittedName>
        <fullName evidence="1">Uncharacterized protein</fullName>
    </submittedName>
</protein>
<evidence type="ECO:0000313" key="1">
    <source>
        <dbReference type="EMBL" id="KKM19067.1"/>
    </source>
</evidence>
<dbReference type="EMBL" id="LAZR01014076">
    <property type="protein sequence ID" value="KKM19067.1"/>
    <property type="molecule type" value="Genomic_DNA"/>
</dbReference>
<gene>
    <name evidence="1" type="ORF">LCGC14_1659460</name>
</gene>
<organism evidence="1">
    <name type="scientific">marine sediment metagenome</name>
    <dbReference type="NCBI Taxonomy" id="412755"/>
    <lineage>
        <taxon>unclassified sequences</taxon>
        <taxon>metagenomes</taxon>
        <taxon>ecological metagenomes</taxon>
    </lineage>
</organism>
<accession>A0A0F9HVB2</accession>
<reference evidence="1" key="1">
    <citation type="journal article" date="2015" name="Nature">
        <title>Complex archaea that bridge the gap between prokaryotes and eukaryotes.</title>
        <authorList>
            <person name="Spang A."/>
            <person name="Saw J.H."/>
            <person name="Jorgensen S.L."/>
            <person name="Zaremba-Niedzwiedzka K."/>
            <person name="Martijn J."/>
            <person name="Lind A.E."/>
            <person name="van Eijk R."/>
            <person name="Schleper C."/>
            <person name="Guy L."/>
            <person name="Ettema T.J."/>
        </authorList>
    </citation>
    <scope>NUCLEOTIDE SEQUENCE</scope>
</reference>
<dbReference type="AlphaFoldDB" id="A0A0F9HVB2"/>
<comment type="caution">
    <text evidence="1">The sequence shown here is derived from an EMBL/GenBank/DDBJ whole genome shotgun (WGS) entry which is preliminary data.</text>
</comment>
<name>A0A0F9HVB2_9ZZZZ</name>